<evidence type="ECO:0000256" key="1">
    <source>
        <dbReference type="ARBA" id="ARBA00022737"/>
    </source>
</evidence>
<sequence length="474" mass="51553">MAATEEQKSGVRKHSEESVKLFVGQVPKHMTEPQLLAMFNEFALVDEVNIIKDKATKASRGCCFVICPSREEADKAVNGCHNKKTLPGERDKIQVAIYLLHPAPFFCAFWKCETASFFVISNLKFSGSCLQASSPLQVKYADGELERLEHKLFVGMLPKNVSEAEVSALFSQYGTIKELQILRGSQQTSKGCAFLKYETKEQALAAMDAINGKHKMEGSNVPLVVKWADTEKERQARRTQKAQSRVSNVANIDPSQHSSLFGAMPMGYGPPYNGYGYQAPGGYGLMPYRLPPMQNQFHNMVPPVNQGNALRGVRPDLSPGVAPRSYVGSGYPAVPNLQYPVAYSGGMVNHRPVNNSPGSMPSSVANSPSGTSPGAGSSSGSQVEGPPGANLFIYHIPQEFGDQELANAFQPFGRVLSAKVFVDKATGLSKCFGFVSYDSQAAAQSAISMMNGFQLGGKKLKVQLKRDNKQNNQY</sequence>
<dbReference type="EnsemblPlants" id="AUR62034606-RA">
    <property type="protein sequence ID" value="AUR62034606-RA:cds"/>
    <property type="gene ID" value="AUR62034606"/>
</dbReference>
<dbReference type="Gramene" id="AUR62034606-RA">
    <property type="protein sequence ID" value="AUR62034606-RA:cds"/>
    <property type="gene ID" value="AUR62034606"/>
</dbReference>
<dbReference type="FunFam" id="3.30.70.330:FF:000334">
    <property type="entry name" value="RNA-binding protein BRN1"/>
    <property type="match status" value="1"/>
</dbReference>
<feature type="domain" description="RRM" evidence="5">
    <location>
        <begin position="19"/>
        <end position="98"/>
    </location>
</feature>
<dbReference type="FunFam" id="3.30.70.330:FF:000013">
    <property type="entry name" value="CUGBP Elav-like family member 1 isoform 2"/>
    <property type="match status" value="1"/>
</dbReference>
<evidence type="ECO:0000256" key="4">
    <source>
        <dbReference type="SAM" id="MobiDB-lite"/>
    </source>
</evidence>
<organism evidence="6 7">
    <name type="scientific">Chenopodium quinoa</name>
    <name type="common">Quinoa</name>
    <dbReference type="NCBI Taxonomy" id="63459"/>
    <lineage>
        <taxon>Eukaryota</taxon>
        <taxon>Viridiplantae</taxon>
        <taxon>Streptophyta</taxon>
        <taxon>Embryophyta</taxon>
        <taxon>Tracheophyta</taxon>
        <taxon>Spermatophyta</taxon>
        <taxon>Magnoliopsida</taxon>
        <taxon>eudicotyledons</taxon>
        <taxon>Gunneridae</taxon>
        <taxon>Pentapetalae</taxon>
        <taxon>Caryophyllales</taxon>
        <taxon>Chenopodiaceae</taxon>
        <taxon>Chenopodioideae</taxon>
        <taxon>Atripliceae</taxon>
        <taxon>Chenopodium</taxon>
    </lineage>
</organism>
<evidence type="ECO:0000313" key="6">
    <source>
        <dbReference type="EnsemblPlants" id="AUR62034606-RA:cds"/>
    </source>
</evidence>
<dbReference type="Pfam" id="PF00076">
    <property type="entry name" value="RRM_1"/>
    <property type="match status" value="3"/>
</dbReference>
<evidence type="ECO:0000259" key="5">
    <source>
        <dbReference type="PROSITE" id="PS50102"/>
    </source>
</evidence>
<feature type="compositionally biased region" description="Polar residues" evidence="4">
    <location>
        <begin position="352"/>
        <end position="366"/>
    </location>
</feature>
<evidence type="ECO:0000256" key="2">
    <source>
        <dbReference type="ARBA" id="ARBA00022884"/>
    </source>
</evidence>
<reference evidence="6" key="1">
    <citation type="journal article" date="2017" name="Nature">
        <title>The genome of Chenopodium quinoa.</title>
        <authorList>
            <person name="Jarvis D.E."/>
            <person name="Ho Y.S."/>
            <person name="Lightfoot D.J."/>
            <person name="Schmoeckel S.M."/>
            <person name="Li B."/>
            <person name="Borm T.J.A."/>
            <person name="Ohyanagi H."/>
            <person name="Mineta K."/>
            <person name="Michell C.T."/>
            <person name="Saber N."/>
            <person name="Kharbatia N.M."/>
            <person name="Rupper R.R."/>
            <person name="Sharp A.R."/>
            <person name="Dally N."/>
            <person name="Boughton B.A."/>
            <person name="Woo Y.H."/>
            <person name="Gao G."/>
            <person name="Schijlen E.G.W.M."/>
            <person name="Guo X."/>
            <person name="Momin A.A."/>
            <person name="Negrao S."/>
            <person name="Al-Babili S."/>
            <person name="Gehring C."/>
            <person name="Roessner U."/>
            <person name="Jung C."/>
            <person name="Murphy K."/>
            <person name="Arold S.T."/>
            <person name="Gojobori T."/>
            <person name="van der Linden C.G."/>
            <person name="van Loo E.N."/>
            <person name="Jellen E.N."/>
            <person name="Maughan P.J."/>
            <person name="Tester M."/>
        </authorList>
    </citation>
    <scope>NUCLEOTIDE SEQUENCE [LARGE SCALE GENOMIC DNA]</scope>
    <source>
        <strain evidence="6">cv. PI 614886</strain>
    </source>
</reference>
<feature type="domain" description="RRM" evidence="5">
    <location>
        <begin position="389"/>
        <end position="467"/>
    </location>
</feature>
<feature type="region of interest" description="Disordered" evidence="4">
    <location>
        <begin position="350"/>
        <end position="384"/>
    </location>
</feature>
<evidence type="ECO:0000313" key="7">
    <source>
        <dbReference type="Proteomes" id="UP000596660"/>
    </source>
</evidence>
<feature type="domain" description="RRM" evidence="5">
    <location>
        <begin position="150"/>
        <end position="230"/>
    </location>
</feature>
<dbReference type="SUPFAM" id="SSF54928">
    <property type="entry name" value="RNA-binding domain, RBD"/>
    <property type="match status" value="2"/>
</dbReference>
<dbReference type="OMA" id="PWKQYFS"/>
<dbReference type="PANTHER" id="PTHR24012">
    <property type="entry name" value="RNA BINDING PROTEIN"/>
    <property type="match status" value="1"/>
</dbReference>
<name>A0A803MSQ5_CHEQI</name>
<dbReference type="InterPro" id="IPR035979">
    <property type="entry name" value="RBD_domain_sf"/>
</dbReference>
<keyword evidence="2 3" id="KW-0694">RNA-binding</keyword>
<dbReference type="InterPro" id="IPR012677">
    <property type="entry name" value="Nucleotide-bd_a/b_plait_sf"/>
</dbReference>
<dbReference type="SMART" id="SM00360">
    <property type="entry name" value="RRM"/>
    <property type="match status" value="3"/>
</dbReference>
<dbReference type="Gene3D" id="3.30.70.330">
    <property type="match status" value="3"/>
</dbReference>
<keyword evidence="7" id="KW-1185">Reference proteome</keyword>
<dbReference type="GO" id="GO:0003723">
    <property type="term" value="F:RNA binding"/>
    <property type="evidence" value="ECO:0007669"/>
    <property type="project" value="UniProtKB-UniRule"/>
</dbReference>
<dbReference type="AlphaFoldDB" id="A0A803MSQ5"/>
<accession>A0A803MSQ5</accession>
<dbReference type="CDD" id="cd12361">
    <property type="entry name" value="RRM1_2_CELF1-6_like"/>
    <property type="match status" value="1"/>
</dbReference>
<feature type="compositionally biased region" description="Low complexity" evidence="4">
    <location>
        <begin position="367"/>
        <end position="381"/>
    </location>
</feature>
<dbReference type="PROSITE" id="PS50102">
    <property type="entry name" value="RRM"/>
    <property type="match status" value="3"/>
</dbReference>
<dbReference type="CDD" id="cd12362">
    <property type="entry name" value="RRM3_CELF1-6"/>
    <property type="match status" value="1"/>
</dbReference>
<dbReference type="FunFam" id="3.30.70.330:FF:000216">
    <property type="entry name" value="RNA-binding protein BRN1 isoform X1"/>
    <property type="match status" value="1"/>
</dbReference>
<protein>
    <recommendedName>
        <fullName evidence="5">RRM domain-containing protein</fullName>
    </recommendedName>
</protein>
<dbReference type="Proteomes" id="UP000596660">
    <property type="component" value="Unplaced"/>
</dbReference>
<evidence type="ECO:0000256" key="3">
    <source>
        <dbReference type="PROSITE-ProRule" id="PRU00176"/>
    </source>
</evidence>
<dbReference type="InterPro" id="IPR000504">
    <property type="entry name" value="RRM_dom"/>
</dbReference>
<reference evidence="6" key="2">
    <citation type="submission" date="2021-03" db="UniProtKB">
        <authorList>
            <consortium name="EnsemblPlants"/>
        </authorList>
    </citation>
    <scope>IDENTIFICATION</scope>
</reference>
<proteinExistence type="predicted"/>
<keyword evidence="1" id="KW-0677">Repeat</keyword>